<dbReference type="InterPro" id="IPR012336">
    <property type="entry name" value="Thioredoxin-like_fold"/>
</dbReference>
<evidence type="ECO:0000256" key="2">
    <source>
        <dbReference type="ARBA" id="ARBA00025782"/>
    </source>
</evidence>
<dbReference type="GO" id="GO:0016055">
    <property type="term" value="P:Wnt signaling pathway"/>
    <property type="evidence" value="ECO:0007669"/>
    <property type="project" value="Ensembl"/>
</dbReference>
<evidence type="ECO:0000256" key="6">
    <source>
        <dbReference type="ARBA" id="ARBA00058211"/>
    </source>
</evidence>
<evidence type="ECO:0000313" key="10">
    <source>
        <dbReference type="Proteomes" id="UP000002281"/>
    </source>
</evidence>
<comment type="function">
    <text evidence="6">Functions as a redox-dependent negative regulator of the Wnt signaling pathway, possibly by preventing ubiquitination of DVL3 by the BCR(KLHL12) complex. May also function as a transcriptional regulator act as a regulator of protein phosphatase 2A (PP2A).</text>
</comment>
<protein>
    <recommendedName>
        <fullName evidence="3">Nucleoredoxin</fullName>
        <ecNumber evidence="1">1.8.1.8</ecNumber>
    </recommendedName>
</protein>
<dbReference type="GO" id="GO:0004791">
    <property type="term" value="F:thioredoxin-disulfide reductase (NADPH) activity"/>
    <property type="evidence" value="ECO:0000318"/>
    <property type="project" value="GO_Central"/>
</dbReference>
<comment type="subunit">
    <text evidence="7">Associates with the phosphatase 2A holoenzyme. Interacts with PPP2CA; the interaction is direct. Interacts with DVL1 (via PDZ domain); the interaction is direct and regulated by oxidative stress.</text>
</comment>
<dbReference type="InterPro" id="IPR013766">
    <property type="entry name" value="Thioredoxin_domain"/>
</dbReference>
<evidence type="ECO:0000256" key="7">
    <source>
        <dbReference type="ARBA" id="ARBA00064831"/>
    </source>
</evidence>
<dbReference type="CDD" id="cd03009">
    <property type="entry name" value="TryX_like_TryX_NRX"/>
    <property type="match status" value="1"/>
</dbReference>
<organism evidence="9 10">
    <name type="scientific">Equus caballus</name>
    <name type="common">Horse</name>
    <dbReference type="NCBI Taxonomy" id="9796"/>
    <lineage>
        <taxon>Eukaryota</taxon>
        <taxon>Metazoa</taxon>
        <taxon>Chordata</taxon>
        <taxon>Craniata</taxon>
        <taxon>Vertebrata</taxon>
        <taxon>Euteleostomi</taxon>
        <taxon>Mammalia</taxon>
        <taxon>Eutheria</taxon>
        <taxon>Laurasiatheria</taxon>
        <taxon>Perissodactyla</taxon>
        <taxon>Equidae</taxon>
        <taxon>Equus</taxon>
    </lineage>
</organism>
<accession>A0A9L0TBW4</accession>
<dbReference type="PANTHER" id="PTHR46472">
    <property type="entry name" value="NUCLEOREDOXIN"/>
    <property type="match status" value="1"/>
</dbReference>
<reference evidence="9" key="3">
    <citation type="submission" date="2025-09" db="UniProtKB">
        <authorList>
            <consortium name="Ensembl"/>
        </authorList>
    </citation>
    <scope>IDENTIFICATION</scope>
    <source>
        <strain evidence="9">Thoroughbred</strain>
    </source>
</reference>
<dbReference type="InterPro" id="IPR045870">
    <property type="entry name" value="TryX_NRX_thioredoxin_dom"/>
</dbReference>
<reference evidence="9" key="2">
    <citation type="submission" date="2025-08" db="UniProtKB">
        <authorList>
            <consortium name="Ensembl"/>
        </authorList>
    </citation>
    <scope>IDENTIFICATION</scope>
    <source>
        <strain evidence="9">Thoroughbred</strain>
    </source>
</reference>
<dbReference type="SUPFAM" id="SSF52833">
    <property type="entry name" value="Thioredoxin-like"/>
    <property type="match status" value="2"/>
</dbReference>
<name>A0A9L0TBW4_HORSE</name>
<evidence type="ECO:0000256" key="3">
    <source>
        <dbReference type="ARBA" id="ARBA00026178"/>
    </source>
</evidence>
<comment type="catalytic activity">
    <reaction evidence="5">
        <text>[protein]-dithiol + NADP(+) = [protein]-disulfide + NADPH + H(+)</text>
        <dbReference type="Rhea" id="RHEA:18753"/>
        <dbReference type="Rhea" id="RHEA-COMP:10593"/>
        <dbReference type="Rhea" id="RHEA-COMP:10594"/>
        <dbReference type="ChEBI" id="CHEBI:15378"/>
        <dbReference type="ChEBI" id="CHEBI:29950"/>
        <dbReference type="ChEBI" id="CHEBI:50058"/>
        <dbReference type="ChEBI" id="CHEBI:57783"/>
        <dbReference type="ChEBI" id="CHEBI:58349"/>
        <dbReference type="EC" id="1.8.1.8"/>
    </reaction>
</comment>
<dbReference type="GO" id="GO:0031397">
    <property type="term" value="P:negative regulation of protein ubiquitination"/>
    <property type="evidence" value="ECO:0000318"/>
    <property type="project" value="GO_Central"/>
</dbReference>
<dbReference type="Ensembl" id="ENSECAT00000100464.1">
    <property type="protein sequence ID" value="ENSECAP00000084596.1"/>
    <property type="gene ID" value="ENSECAG00000052299.1"/>
</dbReference>
<dbReference type="InterPro" id="IPR036249">
    <property type="entry name" value="Thioredoxin-like_sf"/>
</dbReference>
<evidence type="ECO:0000256" key="4">
    <source>
        <dbReference type="ARBA" id="ARBA00047388"/>
    </source>
</evidence>
<dbReference type="OrthoDB" id="9440957at2759"/>
<dbReference type="InterPro" id="IPR041861">
    <property type="entry name" value="NRX_PDI_b"/>
</dbReference>
<dbReference type="PROSITE" id="PS51352">
    <property type="entry name" value="THIOREDOXIN_2"/>
    <property type="match status" value="1"/>
</dbReference>
<dbReference type="PANTHER" id="PTHR46472:SF1">
    <property type="entry name" value="NUCLEOREDOXIN"/>
    <property type="match status" value="1"/>
</dbReference>
<dbReference type="Proteomes" id="UP000002281">
    <property type="component" value="Chromosome 11"/>
</dbReference>
<comment type="catalytic activity">
    <reaction evidence="4">
        <text>[protein]-dithiol + NAD(+) = [protein]-disulfide + NADH + H(+)</text>
        <dbReference type="Rhea" id="RHEA:18749"/>
        <dbReference type="Rhea" id="RHEA-COMP:10593"/>
        <dbReference type="Rhea" id="RHEA-COMP:10594"/>
        <dbReference type="ChEBI" id="CHEBI:15378"/>
        <dbReference type="ChEBI" id="CHEBI:29950"/>
        <dbReference type="ChEBI" id="CHEBI:50058"/>
        <dbReference type="ChEBI" id="CHEBI:57540"/>
        <dbReference type="ChEBI" id="CHEBI:57945"/>
        <dbReference type="EC" id="1.8.1.8"/>
    </reaction>
</comment>
<dbReference type="GeneTree" id="ENSGT00940000161894"/>
<evidence type="ECO:0000259" key="8">
    <source>
        <dbReference type="PROSITE" id="PS51352"/>
    </source>
</evidence>
<dbReference type="Pfam" id="PF13905">
    <property type="entry name" value="Thioredoxin_8"/>
    <property type="match status" value="1"/>
</dbReference>
<dbReference type="FunFam" id="3.40.30.10:FF:000062">
    <property type="entry name" value="Nucleoredoxin"/>
    <property type="match status" value="1"/>
</dbReference>
<dbReference type="EC" id="1.8.1.8" evidence="1"/>
<comment type="similarity">
    <text evidence="2">Belongs to the nucleoredoxin family.</text>
</comment>
<reference evidence="9 10" key="1">
    <citation type="journal article" date="2009" name="Science">
        <title>Genome sequence, comparative analysis, and population genetics of the domestic horse.</title>
        <authorList>
            <consortium name="Broad Institute Genome Sequencing Platform"/>
            <consortium name="Broad Institute Whole Genome Assembly Team"/>
            <person name="Wade C.M."/>
            <person name="Giulotto E."/>
            <person name="Sigurdsson S."/>
            <person name="Zoli M."/>
            <person name="Gnerre S."/>
            <person name="Imsland F."/>
            <person name="Lear T.L."/>
            <person name="Adelson D.L."/>
            <person name="Bailey E."/>
            <person name="Bellone R.R."/>
            <person name="Bloecker H."/>
            <person name="Distl O."/>
            <person name="Edgar R.C."/>
            <person name="Garber M."/>
            <person name="Leeb T."/>
            <person name="Mauceli E."/>
            <person name="MacLeod J.N."/>
            <person name="Penedo M.C.T."/>
            <person name="Raison J.M."/>
            <person name="Sharpe T."/>
            <person name="Vogel J."/>
            <person name="Andersson L."/>
            <person name="Antczak D.F."/>
            <person name="Biagi T."/>
            <person name="Binns M.M."/>
            <person name="Chowdhary B.P."/>
            <person name="Coleman S.J."/>
            <person name="Della Valle G."/>
            <person name="Fryc S."/>
            <person name="Guerin G."/>
            <person name="Hasegawa T."/>
            <person name="Hill E.W."/>
            <person name="Jurka J."/>
            <person name="Kiialainen A."/>
            <person name="Lindgren G."/>
            <person name="Liu J."/>
            <person name="Magnani E."/>
            <person name="Mickelson J.R."/>
            <person name="Murray J."/>
            <person name="Nergadze S.G."/>
            <person name="Onofrio R."/>
            <person name="Pedroni S."/>
            <person name="Piras M.F."/>
            <person name="Raudsepp T."/>
            <person name="Rocchi M."/>
            <person name="Roeed K.H."/>
            <person name="Ryder O.A."/>
            <person name="Searle S."/>
            <person name="Skow L."/>
            <person name="Swinburne J.E."/>
            <person name="Syvaenen A.C."/>
            <person name="Tozaki T."/>
            <person name="Valberg S.J."/>
            <person name="Vaudin M."/>
            <person name="White J.R."/>
            <person name="Zody M.C."/>
            <person name="Lander E.S."/>
            <person name="Lindblad-Toh K."/>
        </authorList>
    </citation>
    <scope>NUCLEOTIDE SEQUENCE [LARGE SCALE GENOMIC DNA]</scope>
    <source>
        <strain evidence="9 10">Thoroughbred</strain>
    </source>
</reference>
<dbReference type="FunFam" id="3.40.30.10:FF:000064">
    <property type="entry name" value="Nucleoredoxin"/>
    <property type="match status" value="1"/>
</dbReference>
<feature type="domain" description="Thioredoxin" evidence="8">
    <location>
        <begin position="246"/>
        <end position="393"/>
    </location>
</feature>
<dbReference type="GO" id="GO:0001701">
    <property type="term" value="P:in utero embryonic development"/>
    <property type="evidence" value="ECO:0007669"/>
    <property type="project" value="Ensembl"/>
</dbReference>
<dbReference type="CDD" id="cd03071">
    <property type="entry name" value="PDI_b'_NRX"/>
    <property type="match status" value="1"/>
</dbReference>
<keyword evidence="10" id="KW-1185">Reference proteome</keyword>
<dbReference type="Pfam" id="PF13848">
    <property type="entry name" value="Thioredoxin_6"/>
    <property type="match status" value="1"/>
</dbReference>
<dbReference type="Gene3D" id="3.40.30.10">
    <property type="entry name" value="Glutaredoxin"/>
    <property type="match status" value="3"/>
</dbReference>
<proteinExistence type="inferred from homology"/>
<gene>
    <name evidence="9" type="primary">NXN</name>
</gene>
<evidence type="ECO:0000313" key="9">
    <source>
        <dbReference type="Ensembl" id="ENSECAP00000084596.1"/>
    </source>
</evidence>
<evidence type="ECO:0000256" key="5">
    <source>
        <dbReference type="ARBA" id="ARBA00047804"/>
    </source>
</evidence>
<dbReference type="GO" id="GO:0030178">
    <property type="term" value="P:negative regulation of Wnt signaling pathway"/>
    <property type="evidence" value="ECO:0000318"/>
    <property type="project" value="GO_Central"/>
</dbReference>
<evidence type="ECO:0000256" key="1">
    <source>
        <dbReference type="ARBA" id="ARBA00012612"/>
    </source>
</evidence>
<dbReference type="GO" id="GO:0072359">
    <property type="term" value="P:circulatory system development"/>
    <property type="evidence" value="ECO:0007669"/>
    <property type="project" value="Ensembl"/>
</dbReference>
<dbReference type="GO" id="GO:0005634">
    <property type="term" value="C:nucleus"/>
    <property type="evidence" value="ECO:0000318"/>
    <property type="project" value="GO_Central"/>
</dbReference>
<dbReference type="AlphaFoldDB" id="A0A9L0TBW4"/>
<sequence>MGTTIRSRWVLDAEPLLLMGSALCQPLLPFVWFCARVLSCIWSLCLNFPKGHQKQVLQPSGGHRASLQHGACAKRQGKVQLIPESIEQEKQKTGSRRCTEESFTLLSVSLLLRHTPLVNPVTVQALPPLFGTCHPDKTLVLELFPLCQFIPPRGPGQDRLVLDVPRATKRDGSCQKMCSARLIFHTHLSHSSLFSAVCLLKLWNKYRISNIPSLIFLDATTGKVVCRNGLLVIRDDPEGLEFPWGPKPFREVIAGPLLRNNGQSLESSSLEGSHMGVYFSAHWCPPCRSLTRVLVESYRKIKEAGQKFEIIFVSADRSEDSFKQYFSEMPWLAVPYTDEARRSRLNRLYGIQGIPTLIVLDPQGEVITRQGRVEVLNDEDCREFPWHPKPVLELSDSNAVQLNEGPCLVLFVDSEDDGESEAAKQLIQPIAEKIIAKYKAKEEEAPLLFFVAGEDDMTDSLRDYTNLPEAAPLLTILDMSARAKYVMDVEEITPAIVEAFVNDFLAEKLKPEPI</sequence>